<organism evidence="1 2">
    <name type="scientific">Araneus ventricosus</name>
    <name type="common">Orbweaver spider</name>
    <name type="synonym">Epeira ventricosa</name>
    <dbReference type="NCBI Taxonomy" id="182803"/>
    <lineage>
        <taxon>Eukaryota</taxon>
        <taxon>Metazoa</taxon>
        <taxon>Ecdysozoa</taxon>
        <taxon>Arthropoda</taxon>
        <taxon>Chelicerata</taxon>
        <taxon>Arachnida</taxon>
        <taxon>Araneae</taxon>
        <taxon>Araneomorphae</taxon>
        <taxon>Entelegynae</taxon>
        <taxon>Araneoidea</taxon>
        <taxon>Araneidae</taxon>
        <taxon>Araneus</taxon>
    </lineage>
</organism>
<sequence>MGEKAVILFNLATLTEECAIEIFTERGLLPKKEPVPLCPNPNCGAKMKASMDRQRKLGWIWVCTNRHKTKCSSSISPLTNTFFENVKLSFRDVLRTMYLFVKKTKISEALEDIHSCP</sequence>
<accession>A0A4Y2VYV6</accession>
<evidence type="ECO:0000313" key="1">
    <source>
        <dbReference type="EMBL" id="GBO29454.1"/>
    </source>
</evidence>
<dbReference type="OrthoDB" id="6629194at2759"/>
<name>A0A4Y2VYV6_ARAVE</name>
<dbReference type="EMBL" id="BGPR01052621">
    <property type="protein sequence ID" value="GBO29454.1"/>
    <property type="molecule type" value="Genomic_DNA"/>
</dbReference>
<protein>
    <submittedName>
        <fullName evidence="1">Uncharacterized protein</fullName>
    </submittedName>
</protein>
<evidence type="ECO:0000313" key="2">
    <source>
        <dbReference type="Proteomes" id="UP000499080"/>
    </source>
</evidence>
<comment type="caution">
    <text evidence="1">The sequence shown here is derived from an EMBL/GenBank/DDBJ whole genome shotgun (WGS) entry which is preliminary data.</text>
</comment>
<dbReference type="Proteomes" id="UP000499080">
    <property type="component" value="Unassembled WGS sequence"/>
</dbReference>
<dbReference type="AlphaFoldDB" id="A0A4Y2VYV6"/>
<gene>
    <name evidence="1" type="ORF">AVEN_198955_1</name>
</gene>
<proteinExistence type="predicted"/>
<reference evidence="1 2" key="1">
    <citation type="journal article" date="2019" name="Sci. Rep.">
        <title>Orb-weaving spider Araneus ventricosus genome elucidates the spidroin gene catalogue.</title>
        <authorList>
            <person name="Kono N."/>
            <person name="Nakamura H."/>
            <person name="Ohtoshi R."/>
            <person name="Moran D.A.P."/>
            <person name="Shinohara A."/>
            <person name="Yoshida Y."/>
            <person name="Fujiwara M."/>
            <person name="Mori M."/>
            <person name="Tomita M."/>
            <person name="Arakawa K."/>
        </authorList>
    </citation>
    <scope>NUCLEOTIDE SEQUENCE [LARGE SCALE GENOMIC DNA]</scope>
</reference>
<keyword evidence="2" id="KW-1185">Reference proteome</keyword>